<protein>
    <submittedName>
        <fullName evidence="1">Os04g0293100 protein</fullName>
    </submittedName>
</protein>
<evidence type="ECO:0000313" key="1">
    <source>
        <dbReference type="EMBL" id="BAS88427.1"/>
    </source>
</evidence>
<organism evidence="1 2">
    <name type="scientific">Oryza sativa subsp. japonica</name>
    <name type="common">Rice</name>
    <dbReference type="NCBI Taxonomy" id="39947"/>
    <lineage>
        <taxon>Eukaryota</taxon>
        <taxon>Viridiplantae</taxon>
        <taxon>Streptophyta</taxon>
        <taxon>Embryophyta</taxon>
        <taxon>Tracheophyta</taxon>
        <taxon>Spermatophyta</taxon>
        <taxon>Magnoliopsida</taxon>
        <taxon>Liliopsida</taxon>
        <taxon>Poales</taxon>
        <taxon>Poaceae</taxon>
        <taxon>BOP clade</taxon>
        <taxon>Oryzoideae</taxon>
        <taxon>Oryzeae</taxon>
        <taxon>Oryzinae</taxon>
        <taxon>Oryza</taxon>
        <taxon>Oryza sativa</taxon>
    </lineage>
</organism>
<dbReference type="AlphaFoldDB" id="A0A0P0W8M5"/>
<reference evidence="1 2" key="3">
    <citation type="journal article" date="2013" name="Rice">
        <title>Improvement of the Oryza sativa Nipponbare reference genome using next generation sequence and optical map data.</title>
        <authorList>
            <person name="Kawahara Y."/>
            <person name="de la Bastide M."/>
            <person name="Hamilton J.P."/>
            <person name="Kanamori H."/>
            <person name="McCombie W.R."/>
            <person name="Ouyang S."/>
            <person name="Schwartz D.C."/>
            <person name="Tanaka T."/>
            <person name="Wu J."/>
            <person name="Zhou S."/>
            <person name="Childs K.L."/>
            <person name="Davidson R.M."/>
            <person name="Lin H."/>
            <person name="Quesada-Ocampo L."/>
            <person name="Vaillancourt B."/>
            <person name="Sakai H."/>
            <person name="Lee S.S."/>
            <person name="Kim J."/>
            <person name="Numa H."/>
            <person name="Itoh T."/>
            <person name="Buell C.R."/>
            <person name="Matsumoto T."/>
        </authorList>
    </citation>
    <scope>NUCLEOTIDE SEQUENCE [LARGE SCALE GENOMIC DNA]</scope>
    <source>
        <strain evidence="2">cv. Nipponbare</strain>
    </source>
</reference>
<evidence type="ECO:0000313" key="2">
    <source>
        <dbReference type="Proteomes" id="UP000059680"/>
    </source>
</evidence>
<name>A0A0P0W8M5_ORYSJ</name>
<dbReference type="Gramene" id="Os04t0293100-01">
    <property type="protein sequence ID" value="Os04t0293100-01"/>
    <property type="gene ID" value="Os04g0293100"/>
</dbReference>
<feature type="non-terminal residue" evidence="1">
    <location>
        <position position="1"/>
    </location>
</feature>
<accession>A0A0P0W8M5</accession>
<gene>
    <name evidence="1" type="ordered locus">Os04g0293100</name>
    <name evidence="1" type="ORF">OSNPB_040293100</name>
</gene>
<keyword evidence="2" id="KW-1185">Reference proteome</keyword>
<reference evidence="1 2" key="2">
    <citation type="journal article" date="2013" name="Plant Cell Physiol.">
        <title>Rice Annotation Project Database (RAP-DB): an integrative and interactive database for rice genomics.</title>
        <authorList>
            <person name="Sakai H."/>
            <person name="Lee S.S."/>
            <person name="Tanaka T."/>
            <person name="Numa H."/>
            <person name="Kim J."/>
            <person name="Kawahara Y."/>
            <person name="Wakimoto H."/>
            <person name="Yang C.C."/>
            <person name="Iwamoto M."/>
            <person name="Abe T."/>
            <person name="Yamada Y."/>
            <person name="Muto A."/>
            <person name="Inokuchi H."/>
            <person name="Ikemura T."/>
            <person name="Matsumoto T."/>
            <person name="Sasaki T."/>
            <person name="Itoh T."/>
        </authorList>
    </citation>
    <scope>NUCLEOTIDE SEQUENCE [LARGE SCALE GENOMIC DNA]</scope>
    <source>
        <strain evidence="2">cv. Nipponbare</strain>
    </source>
</reference>
<dbReference type="PaxDb" id="39947-A0A0P0W8M5"/>
<dbReference type="Proteomes" id="UP000059680">
    <property type="component" value="Chromosome 4"/>
</dbReference>
<dbReference type="InParanoid" id="A0A0P0W8M5"/>
<sequence length="84" mass="8566">CPDTGDHASQAPPPALHPCGDCAGADGGLSSSHWRRCISGEPVTMRFEEVVTGTVSAPLRLYGQWLPPLRASAGGGATHSRAAG</sequence>
<proteinExistence type="predicted"/>
<dbReference type="EMBL" id="AP014960">
    <property type="protein sequence ID" value="BAS88427.1"/>
    <property type="molecule type" value="Genomic_DNA"/>
</dbReference>
<reference evidence="2" key="1">
    <citation type="journal article" date="2005" name="Nature">
        <title>The map-based sequence of the rice genome.</title>
        <authorList>
            <consortium name="International rice genome sequencing project (IRGSP)"/>
            <person name="Matsumoto T."/>
            <person name="Wu J."/>
            <person name="Kanamori H."/>
            <person name="Katayose Y."/>
            <person name="Fujisawa M."/>
            <person name="Namiki N."/>
            <person name="Mizuno H."/>
            <person name="Yamamoto K."/>
            <person name="Antonio B.A."/>
            <person name="Baba T."/>
            <person name="Sakata K."/>
            <person name="Nagamura Y."/>
            <person name="Aoki H."/>
            <person name="Arikawa K."/>
            <person name="Arita K."/>
            <person name="Bito T."/>
            <person name="Chiden Y."/>
            <person name="Fujitsuka N."/>
            <person name="Fukunaka R."/>
            <person name="Hamada M."/>
            <person name="Harada C."/>
            <person name="Hayashi A."/>
            <person name="Hijishita S."/>
            <person name="Honda M."/>
            <person name="Hosokawa S."/>
            <person name="Ichikawa Y."/>
            <person name="Idonuma A."/>
            <person name="Iijima M."/>
            <person name="Ikeda M."/>
            <person name="Ikeno M."/>
            <person name="Ito K."/>
            <person name="Ito S."/>
            <person name="Ito T."/>
            <person name="Ito Y."/>
            <person name="Ito Y."/>
            <person name="Iwabuchi A."/>
            <person name="Kamiya K."/>
            <person name="Karasawa W."/>
            <person name="Kurita K."/>
            <person name="Katagiri S."/>
            <person name="Kikuta A."/>
            <person name="Kobayashi H."/>
            <person name="Kobayashi N."/>
            <person name="Machita K."/>
            <person name="Maehara T."/>
            <person name="Masukawa M."/>
            <person name="Mizubayashi T."/>
            <person name="Mukai Y."/>
            <person name="Nagasaki H."/>
            <person name="Nagata Y."/>
            <person name="Naito S."/>
            <person name="Nakashima M."/>
            <person name="Nakama Y."/>
            <person name="Nakamichi Y."/>
            <person name="Nakamura M."/>
            <person name="Meguro A."/>
            <person name="Negishi M."/>
            <person name="Ohta I."/>
            <person name="Ohta T."/>
            <person name="Okamoto M."/>
            <person name="Ono N."/>
            <person name="Saji S."/>
            <person name="Sakaguchi M."/>
            <person name="Sakai K."/>
            <person name="Shibata M."/>
            <person name="Shimokawa T."/>
            <person name="Song J."/>
            <person name="Takazaki Y."/>
            <person name="Terasawa K."/>
            <person name="Tsugane M."/>
            <person name="Tsuji K."/>
            <person name="Ueda S."/>
            <person name="Waki K."/>
            <person name="Yamagata H."/>
            <person name="Yamamoto M."/>
            <person name="Yamamoto S."/>
            <person name="Yamane H."/>
            <person name="Yoshiki S."/>
            <person name="Yoshihara R."/>
            <person name="Yukawa K."/>
            <person name="Zhong H."/>
            <person name="Yano M."/>
            <person name="Yuan Q."/>
            <person name="Ouyang S."/>
            <person name="Liu J."/>
            <person name="Jones K.M."/>
            <person name="Gansberger K."/>
            <person name="Moffat K."/>
            <person name="Hill J."/>
            <person name="Bera J."/>
            <person name="Fadrosh D."/>
            <person name="Jin S."/>
            <person name="Johri S."/>
            <person name="Kim M."/>
            <person name="Overton L."/>
            <person name="Reardon M."/>
            <person name="Tsitrin T."/>
            <person name="Vuong H."/>
            <person name="Weaver B."/>
            <person name="Ciecko A."/>
            <person name="Tallon L."/>
            <person name="Jackson J."/>
            <person name="Pai G."/>
            <person name="Aken S.V."/>
            <person name="Utterback T."/>
            <person name="Reidmuller S."/>
            <person name="Feldblyum T."/>
            <person name="Hsiao J."/>
            <person name="Zismann V."/>
            <person name="Iobst S."/>
            <person name="de Vazeille A.R."/>
            <person name="Buell C.R."/>
            <person name="Ying K."/>
            <person name="Li Y."/>
            <person name="Lu T."/>
            <person name="Huang Y."/>
            <person name="Zhao Q."/>
            <person name="Feng Q."/>
            <person name="Zhang L."/>
            <person name="Zhu J."/>
            <person name="Weng Q."/>
            <person name="Mu J."/>
            <person name="Lu Y."/>
            <person name="Fan D."/>
            <person name="Liu Y."/>
            <person name="Guan J."/>
            <person name="Zhang Y."/>
            <person name="Yu S."/>
            <person name="Liu X."/>
            <person name="Zhang Y."/>
            <person name="Hong G."/>
            <person name="Han B."/>
            <person name="Choisne N."/>
            <person name="Demange N."/>
            <person name="Orjeda G."/>
            <person name="Samain S."/>
            <person name="Cattolico L."/>
            <person name="Pelletier E."/>
            <person name="Couloux A."/>
            <person name="Segurens B."/>
            <person name="Wincker P."/>
            <person name="D'Hont A."/>
            <person name="Scarpelli C."/>
            <person name="Weissenbach J."/>
            <person name="Salanoubat M."/>
            <person name="Quetier F."/>
            <person name="Yu Y."/>
            <person name="Kim H.R."/>
            <person name="Rambo T."/>
            <person name="Currie J."/>
            <person name="Collura K."/>
            <person name="Luo M."/>
            <person name="Yang T."/>
            <person name="Ammiraju J.S.S."/>
            <person name="Engler F."/>
            <person name="Soderlund C."/>
            <person name="Wing R.A."/>
            <person name="Palmer L.E."/>
            <person name="de la Bastide M."/>
            <person name="Spiegel L."/>
            <person name="Nascimento L."/>
            <person name="Zutavern T."/>
            <person name="O'Shaughnessy A."/>
            <person name="Dike S."/>
            <person name="Dedhia N."/>
            <person name="Preston R."/>
            <person name="Balija V."/>
            <person name="McCombie W.R."/>
            <person name="Chow T."/>
            <person name="Chen H."/>
            <person name="Chung M."/>
            <person name="Chen C."/>
            <person name="Shaw J."/>
            <person name="Wu H."/>
            <person name="Hsiao K."/>
            <person name="Chao Y."/>
            <person name="Chu M."/>
            <person name="Cheng C."/>
            <person name="Hour A."/>
            <person name="Lee P."/>
            <person name="Lin S."/>
            <person name="Lin Y."/>
            <person name="Liou J."/>
            <person name="Liu S."/>
            <person name="Hsing Y."/>
            <person name="Raghuvanshi S."/>
            <person name="Mohanty A."/>
            <person name="Bharti A.K."/>
            <person name="Gaur A."/>
            <person name="Gupta V."/>
            <person name="Kumar D."/>
            <person name="Ravi V."/>
            <person name="Vij S."/>
            <person name="Kapur A."/>
            <person name="Khurana P."/>
            <person name="Khurana P."/>
            <person name="Khurana J.P."/>
            <person name="Tyagi A.K."/>
            <person name="Gaikwad K."/>
            <person name="Singh A."/>
            <person name="Dalal V."/>
            <person name="Srivastava S."/>
            <person name="Dixit A."/>
            <person name="Pal A.K."/>
            <person name="Ghazi I.A."/>
            <person name="Yadav M."/>
            <person name="Pandit A."/>
            <person name="Bhargava A."/>
            <person name="Sureshbabu K."/>
            <person name="Batra K."/>
            <person name="Sharma T.R."/>
            <person name="Mohapatra T."/>
            <person name="Singh N.K."/>
            <person name="Messing J."/>
            <person name="Nelson A.B."/>
            <person name="Fuks G."/>
            <person name="Kavchok S."/>
            <person name="Keizer G."/>
            <person name="Linton E."/>
            <person name="Llaca V."/>
            <person name="Song R."/>
            <person name="Tanyolac B."/>
            <person name="Young S."/>
            <person name="Ho-Il K."/>
            <person name="Hahn J.H."/>
            <person name="Sangsakoo G."/>
            <person name="Vanavichit A."/>
            <person name="de Mattos Luiz.A.T."/>
            <person name="Zimmer P.D."/>
            <person name="Malone G."/>
            <person name="Dellagostin O."/>
            <person name="de Oliveira A.C."/>
            <person name="Bevan M."/>
            <person name="Bancroft I."/>
            <person name="Minx P."/>
            <person name="Cordum H."/>
            <person name="Wilson R."/>
            <person name="Cheng Z."/>
            <person name="Jin W."/>
            <person name="Jiang J."/>
            <person name="Leong S.A."/>
            <person name="Iwama H."/>
            <person name="Gojobori T."/>
            <person name="Itoh T."/>
            <person name="Niimura Y."/>
            <person name="Fujii Y."/>
            <person name="Habara T."/>
            <person name="Sakai H."/>
            <person name="Sato Y."/>
            <person name="Wilson G."/>
            <person name="Kumar K."/>
            <person name="McCouch S."/>
            <person name="Juretic N."/>
            <person name="Hoen D."/>
            <person name="Wright S."/>
            <person name="Bruskiewich R."/>
            <person name="Bureau T."/>
            <person name="Miyao A."/>
            <person name="Hirochika H."/>
            <person name="Nishikawa T."/>
            <person name="Kadowaki K."/>
            <person name="Sugiura M."/>
            <person name="Burr B."/>
            <person name="Sasaki T."/>
        </authorList>
    </citation>
    <scope>NUCLEOTIDE SEQUENCE [LARGE SCALE GENOMIC DNA]</scope>
    <source>
        <strain evidence="2">cv. Nipponbare</strain>
    </source>
</reference>